<evidence type="ECO:0000256" key="6">
    <source>
        <dbReference type="ARBA" id="ARBA00022989"/>
    </source>
</evidence>
<evidence type="ECO:0000256" key="4">
    <source>
        <dbReference type="ARBA" id="ARBA00022692"/>
    </source>
</evidence>
<feature type="transmembrane region" description="Helical" evidence="9">
    <location>
        <begin position="41"/>
        <end position="58"/>
    </location>
</feature>
<keyword evidence="11" id="KW-1185">Reference proteome</keyword>
<gene>
    <name evidence="10" type="ORF">ABUE31_18305</name>
</gene>
<dbReference type="PANTHER" id="PTHR11795:SF445">
    <property type="entry name" value="AMINO ACID ABC TRANSPORTER PERMEASE PROTEIN"/>
    <property type="match status" value="1"/>
</dbReference>
<sequence>MDWVNAIVQGILLGGLYALFAAGLSLIFGVMRLVNIAHGDLIVAAAYLALVVVQLTGLHPLVSALVVVPLMALIGYGMQRLLLNPTIGKDLLSPLLVTFGISVILQNGLLAVFTADSRRLAAGSIETASIQVLPGLHVGVLPLLMFVAAIVIIFGLERIFSRTSLGRAFRATSDDPEVAQLMMLDRAHVFGMAMALSAAVVAIAGIFLAIRTNFDPASGPARLLFGFEAVIIGGLGNLWGTLAGGIVLGVAQAIGAQISPGWQILAGHLVFFLVLAIRPRGLFPRMD</sequence>
<evidence type="ECO:0000313" key="10">
    <source>
        <dbReference type="EMBL" id="MEW9807945.1"/>
    </source>
</evidence>
<evidence type="ECO:0000256" key="1">
    <source>
        <dbReference type="ARBA" id="ARBA00004651"/>
    </source>
</evidence>
<evidence type="ECO:0000256" key="8">
    <source>
        <dbReference type="ARBA" id="ARBA00037998"/>
    </source>
</evidence>
<evidence type="ECO:0000256" key="9">
    <source>
        <dbReference type="SAM" id="Phobius"/>
    </source>
</evidence>
<keyword evidence="4 9" id="KW-0812">Transmembrane</keyword>
<dbReference type="Pfam" id="PF02653">
    <property type="entry name" value="BPD_transp_2"/>
    <property type="match status" value="1"/>
</dbReference>
<dbReference type="EMBL" id="JBFOCI010000006">
    <property type="protein sequence ID" value="MEW9807945.1"/>
    <property type="molecule type" value="Genomic_DNA"/>
</dbReference>
<keyword evidence="3" id="KW-1003">Cell membrane</keyword>
<feature type="transmembrane region" description="Helical" evidence="9">
    <location>
        <begin position="64"/>
        <end position="83"/>
    </location>
</feature>
<dbReference type="CDD" id="cd06582">
    <property type="entry name" value="TM_PBP1_LivH_like"/>
    <property type="match status" value="1"/>
</dbReference>
<name>A0ABV3R3Q3_9HYPH</name>
<accession>A0ABV3R3Q3</accession>
<dbReference type="InterPro" id="IPR052157">
    <property type="entry name" value="BCAA_transport_permease"/>
</dbReference>
<feature type="transmembrane region" description="Helical" evidence="9">
    <location>
        <begin position="135"/>
        <end position="156"/>
    </location>
</feature>
<protein>
    <submittedName>
        <fullName evidence="10">Branched-chain amino acid ABC transporter permease</fullName>
    </submittedName>
</protein>
<comment type="caution">
    <text evidence="10">The sequence shown here is derived from an EMBL/GenBank/DDBJ whole genome shotgun (WGS) entry which is preliminary data.</text>
</comment>
<evidence type="ECO:0000256" key="2">
    <source>
        <dbReference type="ARBA" id="ARBA00022448"/>
    </source>
</evidence>
<keyword evidence="5" id="KW-0029">Amino-acid transport</keyword>
<feature type="transmembrane region" description="Helical" evidence="9">
    <location>
        <begin position="258"/>
        <end position="277"/>
    </location>
</feature>
<keyword evidence="6 9" id="KW-1133">Transmembrane helix</keyword>
<organism evidence="10 11">
    <name type="scientific">Mesorhizobium marinum</name>
    <dbReference type="NCBI Taxonomy" id="3228790"/>
    <lineage>
        <taxon>Bacteria</taxon>
        <taxon>Pseudomonadati</taxon>
        <taxon>Pseudomonadota</taxon>
        <taxon>Alphaproteobacteria</taxon>
        <taxon>Hyphomicrobiales</taxon>
        <taxon>Phyllobacteriaceae</taxon>
        <taxon>Mesorhizobium</taxon>
    </lineage>
</organism>
<dbReference type="PANTHER" id="PTHR11795">
    <property type="entry name" value="BRANCHED-CHAIN AMINO ACID TRANSPORT SYSTEM PERMEASE PROTEIN LIVH"/>
    <property type="match status" value="1"/>
</dbReference>
<keyword evidence="2" id="KW-0813">Transport</keyword>
<proteinExistence type="inferred from homology"/>
<evidence type="ECO:0000256" key="7">
    <source>
        <dbReference type="ARBA" id="ARBA00023136"/>
    </source>
</evidence>
<feature type="transmembrane region" description="Helical" evidence="9">
    <location>
        <begin position="230"/>
        <end position="251"/>
    </location>
</feature>
<dbReference type="RefSeq" id="WP_367725150.1">
    <property type="nucleotide sequence ID" value="NZ_JBFOCH010000029.1"/>
</dbReference>
<feature type="transmembrane region" description="Helical" evidence="9">
    <location>
        <begin position="6"/>
        <end position="29"/>
    </location>
</feature>
<evidence type="ECO:0000256" key="5">
    <source>
        <dbReference type="ARBA" id="ARBA00022970"/>
    </source>
</evidence>
<dbReference type="Proteomes" id="UP001556196">
    <property type="component" value="Unassembled WGS sequence"/>
</dbReference>
<feature type="transmembrane region" description="Helical" evidence="9">
    <location>
        <begin position="95"/>
        <end position="115"/>
    </location>
</feature>
<dbReference type="InterPro" id="IPR001851">
    <property type="entry name" value="ABC_transp_permease"/>
</dbReference>
<feature type="transmembrane region" description="Helical" evidence="9">
    <location>
        <begin position="189"/>
        <end position="210"/>
    </location>
</feature>
<evidence type="ECO:0000313" key="11">
    <source>
        <dbReference type="Proteomes" id="UP001556196"/>
    </source>
</evidence>
<comment type="similarity">
    <text evidence="8">Belongs to the binding-protein-dependent transport system permease family. LivHM subfamily.</text>
</comment>
<evidence type="ECO:0000256" key="3">
    <source>
        <dbReference type="ARBA" id="ARBA00022475"/>
    </source>
</evidence>
<keyword evidence="7 9" id="KW-0472">Membrane</keyword>
<comment type="subcellular location">
    <subcellularLocation>
        <location evidence="1">Cell membrane</location>
        <topology evidence="1">Multi-pass membrane protein</topology>
    </subcellularLocation>
</comment>
<reference evidence="10 11" key="1">
    <citation type="submission" date="2024-06" db="EMBL/GenBank/DDBJ databases">
        <authorList>
            <person name="Tuo L."/>
        </authorList>
    </citation>
    <scope>NUCLEOTIDE SEQUENCE [LARGE SCALE GENOMIC DNA]</scope>
    <source>
        <strain evidence="10 11">ZMM04-5</strain>
    </source>
</reference>